<feature type="transmembrane region" description="Helical" evidence="4">
    <location>
        <begin position="70"/>
        <end position="90"/>
    </location>
</feature>
<keyword evidence="4" id="KW-0472">Membrane</keyword>
<feature type="transmembrane region" description="Helical" evidence="4">
    <location>
        <begin position="275"/>
        <end position="291"/>
    </location>
</feature>
<reference evidence="6 7" key="1">
    <citation type="submission" date="2012-08" db="EMBL/GenBank/DDBJ databases">
        <title>The Genome Sequence of Slackia piriformis YIT 12062.</title>
        <authorList>
            <consortium name="The Broad Institute Genome Sequencing Platform"/>
            <person name="Earl A."/>
            <person name="Ward D."/>
            <person name="Feldgarden M."/>
            <person name="Gevers D."/>
            <person name="Morotomi M."/>
            <person name="Walker B."/>
            <person name="Young S.K."/>
            <person name="Zeng Q."/>
            <person name="Gargeya S."/>
            <person name="Fitzgerald M."/>
            <person name="Haas B."/>
            <person name="Abouelleil A."/>
            <person name="Alvarado L."/>
            <person name="Arachchi H.M."/>
            <person name="Berlin A.M."/>
            <person name="Chapman S.B."/>
            <person name="Goldberg J."/>
            <person name="Griggs A."/>
            <person name="Gujja S."/>
            <person name="Hansen M."/>
            <person name="Howarth C."/>
            <person name="Imamovic A."/>
            <person name="Larimer J."/>
            <person name="McCowen C."/>
            <person name="Montmayeur A."/>
            <person name="Murphy C."/>
            <person name="Neiman D."/>
            <person name="Pearson M."/>
            <person name="Priest M."/>
            <person name="Roberts A."/>
            <person name="Saif S."/>
            <person name="Shea T."/>
            <person name="Sisk P."/>
            <person name="Sykes S."/>
            <person name="Wortman J."/>
            <person name="Nusbaum C."/>
            <person name="Birren B."/>
        </authorList>
    </citation>
    <scope>NUCLEOTIDE SEQUENCE [LARGE SCALE GENOMIC DNA]</scope>
    <source>
        <strain evidence="6 7">YIT 12062</strain>
    </source>
</reference>
<dbReference type="HOGENOM" id="CLU_027066_3_0_11"/>
<proteinExistence type="predicted"/>
<dbReference type="GO" id="GO:0003677">
    <property type="term" value="F:DNA binding"/>
    <property type="evidence" value="ECO:0007669"/>
    <property type="project" value="UniProtKB-KW"/>
</dbReference>
<dbReference type="InterPro" id="IPR036388">
    <property type="entry name" value="WH-like_DNA-bd_sf"/>
</dbReference>
<dbReference type="Proteomes" id="UP000006069">
    <property type="component" value="Unassembled WGS sequence"/>
</dbReference>
<dbReference type="SMART" id="SM00421">
    <property type="entry name" value="HTH_LUXR"/>
    <property type="match status" value="1"/>
</dbReference>
<comment type="caution">
    <text evidence="6">The sequence shown here is derived from an EMBL/GenBank/DDBJ whole genome shotgun (WGS) entry which is preliminary data.</text>
</comment>
<feature type="transmembrane region" description="Helical" evidence="4">
    <location>
        <begin position="7"/>
        <end position="28"/>
    </location>
</feature>
<feature type="transmembrane region" description="Helical" evidence="4">
    <location>
        <begin position="332"/>
        <end position="353"/>
    </location>
</feature>
<protein>
    <recommendedName>
        <fullName evidence="5">HTH luxR-type domain-containing protein</fullName>
    </recommendedName>
</protein>
<feature type="transmembrane region" description="Helical" evidence="4">
    <location>
        <begin position="244"/>
        <end position="263"/>
    </location>
</feature>
<feature type="transmembrane region" description="Helical" evidence="4">
    <location>
        <begin position="215"/>
        <end position="238"/>
    </location>
</feature>
<keyword evidence="7" id="KW-1185">Reference proteome</keyword>
<dbReference type="PRINTS" id="PR00038">
    <property type="entry name" value="HTHLUXR"/>
</dbReference>
<dbReference type="PANTHER" id="PTHR44688">
    <property type="entry name" value="DNA-BINDING TRANSCRIPTIONAL ACTIVATOR DEVR_DOSR"/>
    <property type="match status" value="1"/>
</dbReference>
<dbReference type="InterPro" id="IPR016032">
    <property type="entry name" value="Sig_transdc_resp-reg_C-effctor"/>
</dbReference>
<dbReference type="PROSITE" id="PS50043">
    <property type="entry name" value="HTH_LUXR_2"/>
    <property type="match status" value="1"/>
</dbReference>
<feature type="transmembrane region" description="Helical" evidence="4">
    <location>
        <begin position="297"/>
        <end position="320"/>
    </location>
</feature>
<dbReference type="InParanoid" id="K0ZAW3"/>
<name>K0ZAW3_9ACTN</name>
<organism evidence="6 7">
    <name type="scientific">Slackia piriformis YIT 12062</name>
    <dbReference type="NCBI Taxonomy" id="742818"/>
    <lineage>
        <taxon>Bacteria</taxon>
        <taxon>Bacillati</taxon>
        <taxon>Actinomycetota</taxon>
        <taxon>Coriobacteriia</taxon>
        <taxon>Eggerthellales</taxon>
        <taxon>Eggerthellaceae</taxon>
        <taxon>Slackia</taxon>
    </lineage>
</organism>
<keyword evidence="1" id="KW-0805">Transcription regulation</keyword>
<keyword evidence="4" id="KW-1133">Transmembrane helix</keyword>
<feature type="transmembrane region" description="Helical" evidence="4">
    <location>
        <begin position="365"/>
        <end position="383"/>
    </location>
</feature>
<dbReference type="AlphaFoldDB" id="K0ZAW3"/>
<gene>
    <name evidence="6" type="ORF">HMPREF9451_00143</name>
</gene>
<dbReference type="CDD" id="cd06170">
    <property type="entry name" value="LuxR_C_like"/>
    <property type="match status" value="1"/>
</dbReference>
<evidence type="ECO:0000259" key="5">
    <source>
        <dbReference type="PROSITE" id="PS50043"/>
    </source>
</evidence>
<dbReference type="GO" id="GO:0006355">
    <property type="term" value="P:regulation of DNA-templated transcription"/>
    <property type="evidence" value="ECO:0007669"/>
    <property type="project" value="InterPro"/>
</dbReference>
<keyword evidence="2" id="KW-0238">DNA-binding</keyword>
<evidence type="ECO:0000313" key="7">
    <source>
        <dbReference type="Proteomes" id="UP000006069"/>
    </source>
</evidence>
<evidence type="ECO:0000313" key="6">
    <source>
        <dbReference type="EMBL" id="EJZ84540.1"/>
    </source>
</evidence>
<evidence type="ECO:0000256" key="3">
    <source>
        <dbReference type="ARBA" id="ARBA00023163"/>
    </source>
</evidence>
<evidence type="ECO:0000256" key="1">
    <source>
        <dbReference type="ARBA" id="ARBA00023015"/>
    </source>
</evidence>
<dbReference type="SUPFAM" id="SSF46894">
    <property type="entry name" value="C-terminal effector domain of the bipartite response regulators"/>
    <property type="match status" value="1"/>
</dbReference>
<feature type="transmembrane region" description="Helical" evidence="4">
    <location>
        <begin position="130"/>
        <end position="146"/>
    </location>
</feature>
<dbReference type="Gene3D" id="1.10.10.10">
    <property type="entry name" value="Winged helix-like DNA-binding domain superfamily/Winged helix DNA-binding domain"/>
    <property type="match status" value="1"/>
</dbReference>
<keyword evidence="3" id="KW-0804">Transcription</keyword>
<evidence type="ECO:0000256" key="2">
    <source>
        <dbReference type="ARBA" id="ARBA00023125"/>
    </source>
</evidence>
<keyword evidence="4" id="KW-0812">Transmembrane</keyword>
<feature type="transmembrane region" description="Helical" evidence="4">
    <location>
        <begin position="40"/>
        <end position="58"/>
    </location>
</feature>
<accession>K0ZAW3</accession>
<sequence>MSNSIAVVGSSFLWAWGFLCYLSPVLFPPTVGAGSVGLEVGFFVSQGCIVTSACLLLASSSLRRFVVRRFVLAFCAILSSVLTLLLAAFVSSGCMVGIVCCGIVHGVCIPLLGIAWGARYSIGSKGMQSLVVLSFLIAYALYFVFPFAPYKGGIVCVAVMPLASWALWRIDARNRDALVRKVDESQEKKDAGRSLAFLGELFNGSWELSGIPWRALAAVLLAAFVGNMVASAAMGFSYENADGLFRGGAFVCACIATMALVPLTSDGSSLSASAAYRLTLTFSAVGLIGILASDGSAIALCGALVQGCAFFFQVLIIVSVSRATWEKALSPLLSFSMAQAVTAAVVLAGNVVGKQVNVGDASCPGVFEWACGLAMLALFLIMVKQAANADAALPEVSDAVAMGEKSECSQDENGLFSHRDEPCFDSTEVSLEEKVALFATAFELTKRESEVFSYLSKGRSLPYIADELFVTTGTVKTHTVHIYRKLGVKSKQELIDLFEGWKKD</sequence>
<feature type="domain" description="HTH luxR-type" evidence="5">
    <location>
        <begin position="437"/>
        <end position="502"/>
    </location>
</feature>
<dbReference type="PANTHER" id="PTHR44688:SF16">
    <property type="entry name" value="DNA-BINDING TRANSCRIPTIONAL ACTIVATOR DEVR_DOSR"/>
    <property type="match status" value="1"/>
</dbReference>
<feature type="transmembrane region" description="Helical" evidence="4">
    <location>
        <begin position="96"/>
        <end position="118"/>
    </location>
</feature>
<dbReference type="InterPro" id="IPR000792">
    <property type="entry name" value="Tscrpt_reg_LuxR_C"/>
</dbReference>
<dbReference type="Pfam" id="PF00196">
    <property type="entry name" value="GerE"/>
    <property type="match status" value="1"/>
</dbReference>
<dbReference type="eggNOG" id="COG2197">
    <property type="taxonomic scope" value="Bacteria"/>
</dbReference>
<dbReference type="EMBL" id="ADMD01000001">
    <property type="protein sequence ID" value="EJZ84540.1"/>
    <property type="molecule type" value="Genomic_DNA"/>
</dbReference>
<dbReference type="PATRIC" id="fig|742818.3.peg.159"/>
<evidence type="ECO:0000256" key="4">
    <source>
        <dbReference type="SAM" id="Phobius"/>
    </source>
</evidence>